<feature type="transmembrane region" description="Helical" evidence="8">
    <location>
        <begin position="74"/>
        <end position="98"/>
    </location>
</feature>
<evidence type="ECO:0000256" key="1">
    <source>
        <dbReference type="ARBA" id="ARBA00004141"/>
    </source>
</evidence>
<keyword evidence="4" id="KW-0309">Germination</keyword>
<feature type="transmembrane region" description="Helical" evidence="8">
    <location>
        <begin position="211"/>
        <end position="231"/>
    </location>
</feature>
<sequence>MSKARTLILFFLLHLASVFAIFPERMMAASSTGHWMAVSLLFVIELLVLWLYMKGMSFFPGKTVADICSEALGKWGAGLVALPILFFLMLEVILLTYYETVEIKAVLLQRTPVLATSALFVLLCLYAAWKGLAALIRVSIGWFFLFMPFILFSMLISVKNYRFHYIFPIWNGSLTFLFDPDFYVGSVMFAGFLFLGMTSPGSRIGFKGATATMGVLFVFALASVYIPLLLFGQETAVRLQYPLLMASDTIDLEWVVFDWLPSFYVVSSSALGVLKVSVLLWMLVSFLHRLFMPKADSRLILAIACIGLYISCQLIPNADRLNHYLYLNSYFCLYTTIGFPIIVFLAAQWNRKKARA</sequence>
<evidence type="ECO:0000256" key="5">
    <source>
        <dbReference type="ARBA" id="ARBA00022692"/>
    </source>
</evidence>
<proteinExistence type="inferred from homology"/>
<feature type="transmembrane region" description="Helical" evidence="8">
    <location>
        <begin position="182"/>
        <end position="199"/>
    </location>
</feature>
<evidence type="ECO:0000256" key="3">
    <source>
        <dbReference type="ARBA" id="ARBA00022448"/>
    </source>
</evidence>
<evidence type="ECO:0000313" key="10">
    <source>
        <dbReference type="Proteomes" id="UP001595755"/>
    </source>
</evidence>
<evidence type="ECO:0000256" key="6">
    <source>
        <dbReference type="ARBA" id="ARBA00022989"/>
    </source>
</evidence>
<feature type="transmembrane region" description="Helical" evidence="8">
    <location>
        <begin position="324"/>
        <end position="347"/>
    </location>
</feature>
<dbReference type="PANTHER" id="PTHR34975:SF2">
    <property type="entry name" value="SPORE GERMINATION PROTEIN A2"/>
    <property type="match status" value="1"/>
</dbReference>
<feature type="transmembrane region" description="Helical" evidence="8">
    <location>
        <begin position="36"/>
        <end position="53"/>
    </location>
</feature>
<comment type="subcellular location">
    <subcellularLocation>
        <location evidence="1">Membrane</location>
        <topology evidence="1">Multi-pass membrane protein</topology>
    </subcellularLocation>
</comment>
<feature type="transmembrane region" description="Helical" evidence="8">
    <location>
        <begin position="263"/>
        <end position="287"/>
    </location>
</feature>
<accession>A0ABV8SI38</accession>
<keyword evidence="5 8" id="KW-0812">Transmembrane</keyword>
<protein>
    <submittedName>
        <fullName evidence="9">GerAB/ArcD/ProY family transporter</fullName>
    </submittedName>
</protein>
<evidence type="ECO:0000313" key="9">
    <source>
        <dbReference type="EMBL" id="MFC4306935.1"/>
    </source>
</evidence>
<evidence type="ECO:0000256" key="2">
    <source>
        <dbReference type="ARBA" id="ARBA00007998"/>
    </source>
</evidence>
<dbReference type="PANTHER" id="PTHR34975">
    <property type="entry name" value="SPORE GERMINATION PROTEIN A2"/>
    <property type="match status" value="1"/>
</dbReference>
<keyword evidence="7 8" id="KW-0472">Membrane</keyword>
<evidence type="ECO:0000256" key="8">
    <source>
        <dbReference type="SAM" id="Phobius"/>
    </source>
</evidence>
<feature type="transmembrane region" description="Helical" evidence="8">
    <location>
        <begin position="110"/>
        <end position="129"/>
    </location>
</feature>
<gene>
    <name evidence="9" type="ORF">ACFO1S_26285</name>
</gene>
<reference evidence="10" key="1">
    <citation type="journal article" date="2019" name="Int. J. Syst. Evol. Microbiol.">
        <title>The Global Catalogue of Microorganisms (GCM) 10K type strain sequencing project: providing services to taxonomists for standard genome sequencing and annotation.</title>
        <authorList>
            <consortium name="The Broad Institute Genomics Platform"/>
            <consortium name="The Broad Institute Genome Sequencing Center for Infectious Disease"/>
            <person name="Wu L."/>
            <person name="Ma J."/>
        </authorList>
    </citation>
    <scope>NUCLEOTIDE SEQUENCE [LARGE SCALE GENOMIC DNA]</scope>
    <source>
        <strain evidence="10">CGMCC 4.1641</strain>
    </source>
</reference>
<dbReference type="InterPro" id="IPR004761">
    <property type="entry name" value="Spore_GerAB"/>
</dbReference>
<keyword evidence="3" id="KW-0813">Transport</keyword>
<organism evidence="9 10">
    <name type="scientific">Cohnella boryungensis</name>
    <dbReference type="NCBI Taxonomy" id="768479"/>
    <lineage>
        <taxon>Bacteria</taxon>
        <taxon>Bacillati</taxon>
        <taxon>Bacillota</taxon>
        <taxon>Bacilli</taxon>
        <taxon>Bacillales</taxon>
        <taxon>Paenibacillaceae</taxon>
        <taxon>Cohnella</taxon>
    </lineage>
</organism>
<name>A0ABV8SI38_9BACL</name>
<dbReference type="EMBL" id="JBHSED010000070">
    <property type="protein sequence ID" value="MFC4306935.1"/>
    <property type="molecule type" value="Genomic_DNA"/>
</dbReference>
<dbReference type="RefSeq" id="WP_204604117.1">
    <property type="nucleotide sequence ID" value="NZ_JBHSED010000070.1"/>
</dbReference>
<dbReference type="Pfam" id="PF03845">
    <property type="entry name" value="Spore_permease"/>
    <property type="match status" value="1"/>
</dbReference>
<keyword evidence="6 8" id="KW-1133">Transmembrane helix</keyword>
<dbReference type="Proteomes" id="UP001595755">
    <property type="component" value="Unassembled WGS sequence"/>
</dbReference>
<keyword evidence="10" id="KW-1185">Reference proteome</keyword>
<comment type="caution">
    <text evidence="9">The sequence shown here is derived from an EMBL/GenBank/DDBJ whole genome shotgun (WGS) entry which is preliminary data.</text>
</comment>
<evidence type="ECO:0000256" key="7">
    <source>
        <dbReference type="ARBA" id="ARBA00023136"/>
    </source>
</evidence>
<feature type="transmembrane region" description="Helical" evidence="8">
    <location>
        <begin position="141"/>
        <end position="162"/>
    </location>
</feature>
<comment type="similarity">
    <text evidence="2">Belongs to the amino acid-polyamine-organocation (APC) superfamily. Spore germination protein (SGP) (TC 2.A.3.9) family.</text>
</comment>
<feature type="transmembrane region" description="Helical" evidence="8">
    <location>
        <begin position="299"/>
        <end position="318"/>
    </location>
</feature>
<evidence type="ECO:0000256" key="4">
    <source>
        <dbReference type="ARBA" id="ARBA00022544"/>
    </source>
</evidence>